<gene>
    <name evidence="10" type="ORF">ADN01_16465</name>
</gene>
<keyword evidence="7" id="KW-0378">Hydrolase</keyword>
<dbReference type="InterPro" id="IPR011811">
    <property type="entry name" value="Peptidase_S51_cyanophycinase"/>
</dbReference>
<feature type="active site" description="Charge relay system" evidence="9">
    <location>
        <position position="166"/>
    </location>
</feature>
<comment type="catalytic activity">
    <reaction evidence="1">
        <text>[L-4-(L-arginin-2-N-yl)aspartate](n) + H2O = [L-4-(L-arginin-2-N-yl)aspartate](n-1) + L-4-(L-arginin-2-N-yl)aspartate</text>
        <dbReference type="Rhea" id="RHEA:12845"/>
        <dbReference type="Rhea" id="RHEA-COMP:13728"/>
        <dbReference type="Rhea" id="RHEA-COMP:13734"/>
        <dbReference type="ChEBI" id="CHEBI:15377"/>
        <dbReference type="ChEBI" id="CHEBI:137986"/>
        <dbReference type="ChEBI" id="CHEBI:137991"/>
        <dbReference type="EC" id="3.4.15.6"/>
    </reaction>
</comment>
<evidence type="ECO:0000256" key="7">
    <source>
        <dbReference type="ARBA" id="ARBA00022801"/>
    </source>
</evidence>
<dbReference type="EC" id="3.4.15.6" evidence="4"/>
<protein>
    <recommendedName>
        <fullName evidence="5">Cyanophycinase</fullName>
        <ecNumber evidence="4">3.4.15.6</ecNumber>
    </recommendedName>
</protein>
<dbReference type="GO" id="GO:0006508">
    <property type="term" value="P:proteolysis"/>
    <property type="evidence" value="ECO:0007669"/>
    <property type="project" value="UniProtKB-KW"/>
</dbReference>
<evidence type="ECO:0000313" key="10">
    <source>
        <dbReference type="EMBL" id="KPL77477.1"/>
    </source>
</evidence>
<keyword evidence="11" id="KW-1185">Reference proteome</keyword>
<dbReference type="AlphaFoldDB" id="A0A0P6XQF2"/>
<evidence type="ECO:0000256" key="5">
    <source>
        <dbReference type="ARBA" id="ARBA00015719"/>
    </source>
</evidence>
<dbReference type="GO" id="GO:0008241">
    <property type="term" value="F:peptidyl-dipeptidase activity"/>
    <property type="evidence" value="ECO:0007669"/>
    <property type="project" value="UniProtKB-EC"/>
</dbReference>
<keyword evidence="6" id="KW-0645">Protease</keyword>
<feature type="active site" description="Charge relay system" evidence="9">
    <location>
        <position position="124"/>
    </location>
</feature>
<evidence type="ECO:0000256" key="2">
    <source>
        <dbReference type="ARBA" id="ARBA00002039"/>
    </source>
</evidence>
<dbReference type="InterPro" id="IPR029062">
    <property type="entry name" value="Class_I_gatase-like"/>
</dbReference>
<evidence type="ECO:0000256" key="1">
    <source>
        <dbReference type="ARBA" id="ARBA00001092"/>
    </source>
</evidence>
<dbReference type="SUPFAM" id="SSF52317">
    <property type="entry name" value="Class I glutamine amidotransferase-like"/>
    <property type="match status" value="1"/>
</dbReference>
<dbReference type="EMBL" id="LGCM01000060">
    <property type="protein sequence ID" value="KPL77477.1"/>
    <property type="molecule type" value="Genomic_DNA"/>
</dbReference>
<evidence type="ECO:0000256" key="9">
    <source>
        <dbReference type="PIRSR" id="PIRSR032067-1"/>
    </source>
</evidence>
<name>A0A0P6XQF2_9CHLR</name>
<dbReference type="NCBIfam" id="TIGR02069">
    <property type="entry name" value="cyanophycinase"/>
    <property type="match status" value="1"/>
</dbReference>
<sequence length="267" mass="27843">MTTLMAIGGGLDLNGPILEAFHAHSGGTLGKYVIIPTASTDPESASRVANRLMELGCQAQPVILPIHQRLDTAKADYLPMLQQATGIFFTGGNQMRLSAVLGGSPYHAELQTACRRGCVIAGTSAGAAALSAAMIASGRSGQLPRADSLHMAPGLGFIDTMIFDQHFSQRIRLGRLIYAINANPALLGVGIDENTCAVIHSGQLNVIGAGSVTIVDGTRMTATDVAERTSRQIVAFAGMSLSILTAGCSYDISQRTAEIKTPMSESA</sequence>
<evidence type="ECO:0000256" key="8">
    <source>
        <dbReference type="ARBA" id="ARBA00022825"/>
    </source>
</evidence>
<dbReference type="PATRIC" id="fig|229921.5.peg.2737"/>
<evidence type="ECO:0000256" key="3">
    <source>
        <dbReference type="ARBA" id="ARBA00006534"/>
    </source>
</evidence>
<reference evidence="10 11" key="1">
    <citation type="submission" date="2015-07" db="EMBL/GenBank/DDBJ databases">
        <title>Genome sequence of Levilinea saccharolytica DSM 16555.</title>
        <authorList>
            <person name="Hemp J."/>
            <person name="Ward L.M."/>
            <person name="Pace L.A."/>
            <person name="Fischer W.W."/>
        </authorList>
    </citation>
    <scope>NUCLEOTIDE SEQUENCE [LARGE SCALE GENOMIC DNA]</scope>
    <source>
        <strain evidence="10 11">KIBI-1</strain>
    </source>
</reference>
<evidence type="ECO:0000313" key="11">
    <source>
        <dbReference type="Proteomes" id="UP000050501"/>
    </source>
</evidence>
<dbReference type="GO" id="GO:0008236">
    <property type="term" value="F:serine-type peptidase activity"/>
    <property type="evidence" value="ECO:0007669"/>
    <property type="project" value="UniProtKB-KW"/>
</dbReference>
<evidence type="ECO:0000256" key="4">
    <source>
        <dbReference type="ARBA" id="ARBA00013115"/>
    </source>
</evidence>
<proteinExistence type="inferred from homology"/>
<comment type="similarity">
    <text evidence="3">Belongs to the peptidase S51 family.</text>
</comment>
<dbReference type="PANTHER" id="PTHR36175:SF1">
    <property type="entry name" value="CYANOPHYCINASE"/>
    <property type="match status" value="1"/>
</dbReference>
<keyword evidence="8" id="KW-0720">Serine protease</keyword>
<dbReference type="Gene3D" id="3.40.50.880">
    <property type="match status" value="1"/>
</dbReference>
<organism evidence="10 11">
    <name type="scientific">Levilinea saccharolytica</name>
    <dbReference type="NCBI Taxonomy" id="229921"/>
    <lineage>
        <taxon>Bacteria</taxon>
        <taxon>Bacillati</taxon>
        <taxon>Chloroflexota</taxon>
        <taxon>Anaerolineae</taxon>
        <taxon>Anaerolineales</taxon>
        <taxon>Anaerolineaceae</taxon>
        <taxon>Levilinea</taxon>
    </lineage>
</organism>
<dbReference type="OrthoDB" id="9799980at2"/>
<dbReference type="CDD" id="cd03145">
    <property type="entry name" value="GAT1_cyanophycinase"/>
    <property type="match status" value="1"/>
</dbReference>
<dbReference type="Proteomes" id="UP000050501">
    <property type="component" value="Unassembled WGS sequence"/>
</dbReference>
<evidence type="ECO:0000256" key="6">
    <source>
        <dbReference type="ARBA" id="ARBA00022670"/>
    </source>
</evidence>
<dbReference type="PIRSF" id="PIRSF032067">
    <property type="entry name" value="Cyanophycinase"/>
    <property type="match status" value="1"/>
</dbReference>
<dbReference type="PANTHER" id="PTHR36175">
    <property type="entry name" value="CYANOPHYCINASE"/>
    <property type="match status" value="1"/>
</dbReference>
<dbReference type="Pfam" id="PF03575">
    <property type="entry name" value="Peptidase_S51"/>
    <property type="match status" value="1"/>
</dbReference>
<comment type="function">
    <text evidence="2">Exopeptidase that catalyzes the hydrolytic cleavage of multi-L-arginyl-poly-L-aspartic acid (cyanophycin; a water-insoluble reserve polymer) into aspartate-arginine dipeptides.</text>
</comment>
<dbReference type="RefSeq" id="WP_062419178.1">
    <property type="nucleotide sequence ID" value="NZ_DF967974.1"/>
</dbReference>
<accession>A0A0P6XQF2</accession>
<dbReference type="InterPro" id="IPR005320">
    <property type="entry name" value="Peptidase_S51"/>
</dbReference>
<feature type="active site" description="Charge relay system" evidence="9">
    <location>
        <position position="193"/>
    </location>
</feature>
<dbReference type="STRING" id="229921.ADN01_16465"/>
<comment type="caution">
    <text evidence="10">The sequence shown here is derived from an EMBL/GenBank/DDBJ whole genome shotgun (WGS) entry which is preliminary data.</text>
</comment>